<name>A0AAN9MT30_PHACN</name>
<keyword evidence="4" id="KW-1185">Reference proteome</keyword>
<gene>
    <name evidence="3" type="ORF">VNO80_16947</name>
</gene>
<evidence type="ECO:0000256" key="2">
    <source>
        <dbReference type="SAM" id="SignalP"/>
    </source>
</evidence>
<evidence type="ECO:0000313" key="4">
    <source>
        <dbReference type="Proteomes" id="UP001374584"/>
    </source>
</evidence>
<evidence type="ECO:0000313" key="3">
    <source>
        <dbReference type="EMBL" id="KAK7357652.1"/>
    </source>
</evidence>
<proteinExistence type="predicted"/>
<organism evidence="3 4">
    <name type="scientific">Phaseolus coccineus</name>
    <name type="common">Scarlet runner bean</name>
    <name type="synonym">Phaseolus multiflorus</name>
    <dbReference type="NCBI Taxonomy" id="3886"/>
    <lineage>
        <taxon>Eukaryota</taxon>
        <taxon>Viridiplantae</taxon>
        <taxon>Streptophyta</taxon>
        <taxon>Embryophyta</taxon>
        <taxon>Tracheophyta</taxon>
        <taxon>Spermatophyta</taxon>
        <taxon>Magnoliopsida</taxon>
        <taxon>eudicotyledons</taxon>
        <taxon>Gunneridae</taxon>
        <taxon>Pentapetalae</taxon>
        <taxon>rosids</taxon>
        <taxon>fabids</taxon>
        <taxon>Fabales</taxon>
        <taxon>Fabaceae</taxon>
        <taxon>Papilionoideae</taxon>
        <taxon>50 kb inversion clade</taxon>
        <taxon>NPAAA clade</taxon>
        <taxon>indigoferoid/millettioid clade</taxon>
        <taxon>Phaseoleae</taxon>
        <taxon>Phaseolus</taxon>
    </lineage>
</organism>
<sequence>MAGKLQSLAFIVIILWCSSWLNIQHATARPLNTLVLHADADEELRRSIVELSHTVLRSLNVGDGEKNMVRKLVMDNSGPSPDGPGHKEALPSHSKPNN</sequence>
<accession>A0AAN9MT30</accession>
<keyword evidence="2" id="KW-0732">Signal</keyword>
<feature type="chain" id="PRO_5042871721" evidence="2">
    <location>
        <begin position="29"/>
        <end position="98"/>
    </location>
</feature>
<comment type="caution">
    <text evidence="3">The sequence shown here is derived from an EMBL/GenBank/DDBJ whole genome shotgun (WGS) entry which is preliminary data.</text>
</comment>
<feature type="signal peptide" evidence="2">
    <location>
        <begin position="1"/>
        <end position="28"/>
    </location>
</feature>
<dbReference type="AlphaFoldDB" id="A0AAN9MT30"/>
<evidence type="ECO:0000256" key="1">
    <source>
        <dbReference type="SAM" id="MobiDB-lite"/>
    </source>
</evidence>
<dbReference type="EMBL" id="JAYMYR010000006">
    <property type="protein sequence ID" value="KAK7357652.1"/>
    <property type="molecule type" value="Genomic_DNA"/>
</dbReference>
<dbReference type="Proteomes" id="UP001374584">
    <property type="component" value="Unassembled WGS sequence"/>
</dbReference>
<feature type="region of interest" description="Disordered" evidence="1">
    <location>
        <begin position="72"/>
        <end position="98"/>
    </location>
</feature>
<protein>
    <submittedName>
        <fullName evidence="3">Uncharacterized protein</fullName>
    </submittedName>
</protein>
<reference evidence="3 4" key="1">
    <citation type="submission" date="2024-01" db="EMBL/GenBank/DDBJ databases">
        <title>The genomes of 5 underutilized Papilionoideae crops provide insights into root nodulation and disease resistanc.</title>
        <authorList>
            <person name="Jiang F."/>
        </authorList>
    </citation>
    <scope>NUCLEOTIDE SEQUENCE [LARGE SCALE GENOMIC DNA]</scope>
    <source>
        <strain evidence="3">JINMINGXINNONG_FW02</strain>
        <tissue evidence="3">Leaves</tissue>
    </source>
</reference>